<evidence type="ECO:0000256" key="4">
    <source>
        <dbReference type="ARBA" id="ARBA00023235"/>
    </source>
</evidence>
<evidence type="ECO:0000256" key="2">
    <source>
        <dbReference type="ARBA" id="ARBA00012404"/>
    </source>
</evidence>
<dbReference type="InterPro" id="IPR051331">
    <property type="entry name" value="Chorismate_mutase-related"/>
</dbReference>
<protein>
    <recommendedName>
        <fullName evidence="2">chorismate mutase</fullName>
        <ecNumber evidence="2">5.4.99.5</ecNumber>
    </recommendedName>
</protein>
<dbReference type="PANTHER" id="PTHR38041:SF2">
    <property type="entry name" value="SECRETED CHORISMATE MUTASE"/>
    <property type="match status" value="1"/>
</dbReference>
<keyword evidence="4" id="KW-0413">Isomerase</keyword>
<organism evidence="7 8">
    <name type="scientific">Pseudomonas japonica</name>
    <dbReference type="NCBI Taxonomy" id="256466"/>
    <lineage>
        <taxon>Bacteria</taxon>
        <taxon>Pseudomonadati</taxon>
        <taxon>Pseudomonadota</taxon>
        <taxon>Gammaproteobacteria</taxon>
        <taxon>Pseudomonadales</taxon>
        <taxon>Pseudomonadaceae</taxon>
        <taxon>Pseudomonas</taxon>
    </lineage>
</organism>
<feature type="chain" id="PRO_5013303156" description="chorismate mutase" evidence="5">
    <location>
        <begin position="23"/>
        <end position="308"/>
    </location>
</feature>
<evidence type="ECO:0000259" key="6">
    <source>
        <dbReference type="PROSITE" id="PS51168"/>
    </source>
</evidence>
<dbReference type="Gene3D" id="2.60.120.10">
    <property type="entry name" value="Jelly Rolls"/>
    <property type="match status" value="1"/>
</dbReference>
<evidence type="ECO:0000256" key="5">
    <source>
        <dbReference type="SAM" id="SignalP"/>
    </source>
</evidence>
<dbReference type="AlphaFoldDB" id="A0A239B022"/>
<evidence type="ECO:0000256" key="3">
    <source>
        <dbReference type="ARBA" id="ARBA00022729"/>
    </source>
</evidence>
<dbReference type="InterPro" id="IPR002701">
    <property type="entry name" value="CM_II_prokaryot"/>
</dbReference>
<evidence type="ECO:0000313" key="8">
    <source>
        <dbReference type="Proteomes" id="UP000198407"/>
    </source>
</evidence>
<accession>A0A239B022</accession>
<dbReference type="InterPro" id="IPR013096">
    <property type="entry name" value="Cupin_2"/>
</dbReference>
<dbReference type="InterPro" id="IPR036979">
    <property type="entry name" value="CM_dom_sf"/>
</dbReference>
<feature type="domain" description="Chorismate mutase" evidence="6">
    <location>
        <begin position="138"/>
        <end position="229"/>
    </location>
</feature>
<dbReference type="Proteomes" id="UP000198407">
    <property type="component" value="Unassembled WGS sequence"/>
</dbReference>
<gene>
    <name evidence="7" type="ORF">SAMN05444352_102172</name>
</gene>
<dbReference type="EC" id="5.4.99.5" evidence="2"/>
<dbReference type="Pfam" id="PF07883">
    <property type="entry name" value="Cupin_2"/>
    <property type="match status" value="1"/>
</dbReference>
<comment type="pathway">
    <text evidence="1">Metabolic intermediate biosynthesis; prephenate biosynthesis; prephenate from chorismate: step 1/1.</text>
</comment>
<dbReference type="Pfam" id="PF01817">
    <property type="entry name" value="CM_2"/>
    <property type="match status" value="1"/>
</dbReference>
<dbReference type="EMBL" id="FZOL01000002">
    <property type="protein sequence ID" value="SNS00624.1"/>
    <property type="molecule type" value="Genomic_DNA"/>
</dbReference>
<dbReference type="InterPro" id="IPR014710">
    <property type="entry name" value="RmlC-like_jellyroll"/>
</dbReference>
<name>A0A239B022_9PSED</name>
<evidence type="ECO:0000256" key="1">
    <source>
        <dbReference type="ARBA" id="ARBA00004817"/>
    </source>
</evidence>
<dbReference type="Gene3D" id="1.20.59.10">
    <property type="entry name" value="Chorismate mutase"/>
    <property type="match status" value="1"/>
</dbReference>
<dbReference type="InterPro" id="IPR036263">
    <property type="entry name" value="Chorismate_II_sf"/>
</dbReference>
<evidence type="ECO:0000313" key="7">
    <source>
        <dbReference type="EMBL" id="SNS00624.1"/>
    </source>
</evidence>
<dbReference type="NCBIfam" id="TIGR01806">
    <property type="entry name" value="CM_mono2"/>
    <property type="match status" value="1"/>
</dbReference>
<dbReference type="SUPFAM" id="SSF48600">
    <property type="entry name" value="Chorismate mutase II"/>
    <property type="match status" value="1"/>
</dbReference>
<keyword evidence="8" id="KW-1185">Reference proteome</keyword>
<sequence length="308" mass="33881">MIRRLSLLCLLALVSACGTTLSGDTTEPQVLLRASAAWDGSPYPSYSTGTPELSLLKIRIPPDTTLDWHRHPSPNAGYLLTGELQVETREGQRTRVRAGEALAEVMDRVHRGRSGSQGAELIVFYAGTPGLPLAEKEQQAPASGQTFSTAAPTILTALLDSIDQRLDMAKAVALYKWDHDQPVQAALRERQVVDQARRQSSGHGLDEQRAADFFADQIEANKLLQYGALSDWHAEGRAPDVPRRDLGSQLRPRLDHLRDELLALLAAFDQQKPPRCEQVLAQALQQRGSDPLRRVALTRASGRLCEDT</sequence>
<dbReference type="SUPFAM" id="SSF51182">
    <property type="entry name" value="RmlC-like cupins"/>
    <property type="match status" value="1"/>
</dbReference>
<keyword evidence="3 5" id="KW-0732">Signal</keyword>
<dbReference type="InterPro" id="IPR011051">
    <property type="entry name" value="RmlC_Cupin_sf"/>
</dbReference>
<dbReference type="GO" id="GO:0046417">
    <property type="term" value="P:chorismate metabolic process"/>
    <property type="evidence" value="ECO:0007669"/>
    <property type="project" value="InterPro"/>
</dbReference>
<dbReference type="PANTHER" id="PTHR38041">
    <property type="entry name" value="CHORISMATE MUTASE"/>
    <property type="match status" value="1"/>
</dbReference>
<dbReference type="PROSITE" id="PS51168">
    <property type="entry name" value="CHORISMATE_MUT_2"/>
    <property type="match status" value="1"/>
</dbReference>
<dbReference type="CDD" id="cd02236">
    <property type="entry name" value="cupin_CV2614-like"/>
    <property type="match status" value="1"/>
</dbReference>
<dbReference type="RefSeq" id="WP_245655560.1">
    <property type="nucleotide sequence ID" value="NZ_FZOL01000002.1"/>
</dbReference>
<dbReference type="GO" id="GO:0009697">
    <property type="term" value="P:salicylic acid biosynthetic process"/>
    <property type="evidence" value="ECO:0007669"/>
    <property type="project" value="TreeGrafter"/>
</dbReference>
<dbReference type="PROSITE" id="PS51257">
    <property type="entry name" value="PROKAR_LIPOPROTEIN"/>
    <property type="match status" value="1"/>
</dbReference>
<proteinExistence type="predicted"/>
<feature type="signal peptide" evidence="5">
    <location>
        <begin position="1"/>
        <end position="22"/>
    </location>
</feature>
<dbReference type="GO" id="GO:0004106">
    <property type="term" value="F:chorismate mutase activity"/>
    <property type="evidence" value="ECO:0007669"/>
    <property type="project" value="UniProtKB-EC"/>
</dbReference>
<dbReference type="InterPro" id="IPR008240">
    <property type="entry name" value="Chorismate_mutase_periplasmic"/>
</dbReference>
<dbReference type="UniPathway" id="UPA00120">
    <property type="reaction ID" value="UER00203"/>
</dbReference>
<reference evidence="8" key="1">
    <citation type="submission" date="2017-06" db="EMBL/GenBank/DDBJ databases">
        <authorList>
            <person name="Varghese N."/>
            <person name="Submissions S."/>
        </authorList>
    </citation>
    <scope>NUCLEOTIDE SEQUENCE [LARGE SCALE GENOMIC DNA]</scope>
    <source>
        <strain evidence="8">DSM 22348</strain>
    </source>
</reference>
<dbReference type="STRING" id="1215104.GCA_000730585_05706"/>
<dbReference type="SMART" id="SM00830">
    <property type="entry name" value="CM_2"/>
    <property type="match status" value="1"/>
</dbReference>